<evidence type="ECO:0000313" key="4">
    <source>
        <dbReference type="EMBL" id="KAG7343103.1"/>
    </source>
</evidence>
<keyword evidence="5" id="KW-1185">Reference proteome</keyword>
<keyword evidence="2" id="KW-0812">Transmembrane</keyword>
<proteinExistence type="predicted"/>
<sequence length="549" mass="59054">MKFTVAVSAFLLASSAQAASFRRRLSFERIAGYEPRSQVTDHNAIDLDQQAIEIQLAMGTTESFNAASKIYTDGAFSKSVAKVQLASPLTSSVAEGDQITGLNADGAEVVGTAYASYSTGADVIEIQYRTLDLQSSYVGCQVGANPNPNTVGCFAPTGTLSINGEGSVSYTYNPLTDNGNKRTIQGFSTAAKEKMHDCPNCPYSTYKKFYDYYGAFDYANQWVLAAFDGSRTSFSNGNADFGIYGFEGKGEAIKKGTAFMNIWMYVIREMEDALDDCQEGCSIENCNDDPVHAWDEAVAFYTGSLEGKDGSGSGVLLHALADKRCENFKTCGDLANDVTGTSHVNLEIFRQFSIGLNKLLQAQCSSAREQKERIEQLMAVPMIQGALRYAYIIDMENNSGEKAEAEGATFAAAVLPLVHACNADAAATIYDSLRVGNNGSANFQKVKSAFESVYECMGIRAEYVGGYYDMTTGQYFKGAAPAGVSSNSGPNVGLIVGLTVGGFVFLLLVYVLSVRRGKRAAADVQNKLEQSEVAQEQPEQPSVEASEVM</sequence>
<evidence type="ECO:0000256" key="1">
    <source>
        <dbReference type="SAM" id="MobiDB-lite"/>
    </source>
</evidence>
<feature type="chain" id="PRO_5039890627" evidence="3">
    <location>
        <begin position="19"/>
        <end position="549"/>
    </location>
</feature>
<comment type="caution">
    <text evidence="4">The sequence shown here is derived from an EMBL/GenBank/DDBJ whole genome shotgun (WGS) entry which is preliminary data.</text>
</comment>
<feature type="signal peptide" evidence="3">
    <location>
        <begin position="1"/>
        <end position="18"/>
    </location>
</feature>
<feature type="transmembrane region" description="Helical" evidence="2">
    <location>
        <begin position="492"/>
        <end position="512"/>
    </location>
</feature>
<accession>A0A9K3KG68</accession>
<evidence type="ECO:0000256" key="2">
    <source>
        <dbReference type="SAM" id="Phobius"/>
    </source>
</evidence>
<organism evidence="4 5">
    <name type="scientific">Nitzschia inconspicua</name>
    <dbReference type="NCBI Taxonomy" id="303405"/>
    <lineage>
        <taxon>Eukaryota</taxon>
        <taxon>Sar</taxon>
        <taxon>Stramenopiles</taxon>
        <taxon>Ochrophyta</taxon>
        <taxon>Bacillariophyta</taxon>
        <taxon>Bacillariophyceae</taxon>
        <taxon>Bacillariophycidae</taxon>
        <taxon>Bacillariales</taxon>
        <taxon>Bacillariaceae</taxon>
        <taxon>Nitzschia</taxon>
    </lineage>
</organism>
<name>A0A9K3KG68_9STRA</name>
<dbReference type="EMBL" id="JAGRRH010000024">
    <property type="protein sequence ID" value="KAG7343103.1"/>
    <property type="molecule type" value="Genomic_DNA"/>
</dbReference>
<dbReference type="OrthoDB" id="436015at2759"/>
<dbReference type="Proteomes" id="UP000693970">
    <property type="component" value="Unassembled WGS sequence"/>
</dbReference>
<evidence type="ECO:0000256" key="3">
    <source>
        <dbReference type="SAM" id="SignalP"/>
    </source>
</evidence>
<evidence type="ECO:0000313" key="5">
    <source>
        <dbReference type="Proteomes" id="UP000693970"/>
    </source>
</evidence>
<keyword evidence="2" id="KW-1133">Transmembrane helix</keyword>
<dbReference type="InterPro" id="IPR011643">
    <property type="entry name" value="HCR1"/>
</dbReference>
<keyword evidence="2" id="KW-0472">Membrane</keyword>
<reference evidence="4" key="1">
    <citation type="journal article" date="2021" name="Sci. Rep.">
        <title>Diploid genomic architecture of Nitzschia inconspicua, an elite biomass production diatom.</title>
        <authorList>
            <person name="Oliver A."/>
            <person name="Podell S."/>
            <person name="Pinowska A."/>
            <person name="Traller J.C."/>
            <person name="Smith S.R."/>
            <person name="McClure R."/>
            <person name="Beliaev A."/>
            <person name="Bohutskyi P."/>
            <person name="Hill E.A."/>
            <person name="Rabines A."/>
            <person name="Zheng H."/>
            <person name="Allen L.Z."/>
            <person name="Kuo A."/>
            <person name="Grigoriev I.V."/>
            <person name="Allen A.E."/>
            <person name="Hazlebeck D."/>
            <person name="Allen E.E."/>
        </authorList>
    </citation>
    <scope>NUCLEOTIDE SEQUENCE</scope>
    <source>
        <strain evidence="4">Hildebrandi</strain>
    </source>
</reference>
<dbReference type="AlphaFoldDB" id="A0A9K3KG68"/>
<dbReference type="Pfam" id="PF07692">
    <property type="entry name" value="Fea1"/>
    <property type="match status" value="1"/>
</dbReference>
<protein>
    <submittedName>
        <fullName evidence="4">Low iron-inducible periplasmic protein</fullName>
    </submittedName>
</protein>
<keyword evidence="3" id="KW-0732">Signal</keyword>
<gene>
    <name evidence="4" type="ORF">IV203_021048</name>
</gene>
<feature type="region of interest" description="Disordered" evidence="1">
    <location>
        <begin position="528"/>
        <end position="549"/>
    </location>
</feature>
<reference evidence="4" key="2">
    <citation type="submission" date="2021-04" db="EMBL/GenBank/DDBJ databases">
        <authorList>
            <person name="Podell S."/>
        </authorList>
    </citation>
    <scope>NUCLEOTIDE SEQUENCE</scope>
    <source>
        <strain evidence="4">Hildebrandi</strain>
    </source>
</reference>